<dbReference type="InterPro" id="IPR044607">
    <property type="entry name" value="RKD-like"/>
</dbReference>
<organism evidence="9 10">
    <name type="scientific">Digitaria exilis</name>
    <dbReference type="NCBI Taxonomy" id="1010633"/>
    <lineage>
        <taxon>Eukaryota</taxon>
        <taxon>Viridiplantae</taxon>
        <taxon>Streptophyta</taxon>
        <taxon>Embryophyta</taxon>
        <taxon>Tracheophyta</taxon>
        <taxon>Spermatophyta</taxon>
        <taxon>Magnoliopsida</taxon>
        <taxon>Liliopsida</taxon>
        <taxon>Poales</taxon>
        <taxon>Poaceae</taxon>
        <taxon>PACMAD clade</taxon>
        <taxon>Panicoideae</taxon>
        <taxon>Panicodae</taxon>
        <taxon>Paniceae</taxon>
        <taxon>Anthephorinae</taxon>
        <taxon>Digitaria</taxon>
    </lineage>
</organism>
<name>A0A835FTE3_9POAL</name>
<reference evidence="9" key="1">
    <citation type="submission" date="2020-07" db="EMBL/GenBank/DDBJ databases">
        <title>Genome sequence and genetic diversity analysis of an under-domesticated orphan crop, white fonio (Digitaria exilis).</title>
        <authorList>
            <person name="Bennetzen J.L."/>
            <person name="Chen S."/>
            <person name="Ma X."/>
            <person name="Wang X."/>
            <person name="Yssel A.E.J."/>
            <person name="Chaluvadi S.R."/>
            <person name="Johnson M."/>
            <person name="Gangashetty P."/>
            <person name="Hamidou F."/>
            <person name="Sanogo M.D."/>
            <person name="Zwaenepoel A."/>
            <person name="Wallace J."/>
            <person name="Van De Peer Y."/>
            <person name="Van Deynze A."/>
        </authorList>
    </citation>
    <scope>NUCLEOTIDE SEQUENCE</scope>
    <source>
        <tissue evidence="9">Leaves</tissue>
    </source>
</reference>
<accession>A0A835FTE3</accession>
<comment type="function">
    <text evidence="1">Putative transcription factor.</text>
</comment>
<keyword evidence="10" id="KW-1185">Reference proteome</keyword>
<evidence type="ECO:0000256" key="1">
    <source>
        <dbReference type="ARBA" id="ARBA00004049"/>
    </source>
</evidence>
<protein>
    <recommendedName>
        <fullName evidence="8">RWP-RK domain-containing protein</fullName>
    </recommendedName>
</protein>
<dbReference type="PROSITE" id="PS51519">
    <property type="entry name" value="RWP_RK"/>
    <property type="match status" value="1"/>
</dbReference>
<evidence type="ECO:0000256" key="6">
    <source>
        <dbReference type="ARBA" id="ARBA00023242"/>
    </source>
</evidence>
<dbReference type="GO" id="GO:0003700">
    <property type="term" value="F:DNA-binding transcription factor activity"/>
    <property type="evidence" value="ECO:0007669"/>
    <property type="project" value="InterPro"/>
</dbReference>
<keyword evidence="3" id="KW-0175">Coiled coil</keyword>
<gene>
    <name evidence="9" type="ORF">HU200_004487</name>
</gene>
<dbReference type="OrthoDB" id="6270329at2759"/>
<sequence length="189" mass="21412">MEELPFYEEGSFFYQGLKLQEDDSYFQFQDFSFYQDDLGCLSKVDFASFWAQFEEDDARGKEGDHEKEYMKLASGTGSGASVQAGIGSVLKGVETQGPPRRGLAKEELTFELVSRHFCMPIKQAARELSVGVTVLKKRCRQLGIPRWPAPQGHGEKVPQELGKHNAQDDTRSVVESLQWTKKLIEENPR</sequence>
<keyword evidence="6" id="KW-0539">Nucleus</keyword>
<evidence type="ECO:0000256" key="5">
    <source>
        <dbReference type="ARBA" id="ARBA00023163"/>
    </source>
</evidence>
<dbReference type="GO" id="GO:0003677">
    <property type="term" value="F:DNA binding"/>
    <property type="evidence" value="ECO:0007669"/>
    <property type="project" value="UniProtKB-KW"/>
</dbReference>
<dbReference type="Pfam" id="PF02042">
    <property type="entry name" value="RWP-RK"/>
    <property type="match status" value="1"/>
</dbReference>
<keyword evidence="5" id="KW-0804">Transcription</keyword>
<evidence type="ECO:0000313" key="10">
    <source>
        <dbReference type="Proteomes" id="UP000636709"/>
    </source>
</evidence>
<dbReference type="EMBL" id="JACEFO010000307">
    <property type="protein sequence ID" value="KAF8775545.1"/>
    <property type="molecule type" value="Genomic_DNA"/>
</dbReference>
<dbReference type="Proteomes" id="UP000636709">
    <property type="component" value="Unassembled WGS sequence"/>
</dbReference>
<dbReference type="InterPro" id="IPR003035">
    <property type="entry name" value="RWP-RK_dom"/>
</dbReference>
<feature type="compositionally biased region" description="Basic and acidic residues" evidence="7">
    <location>
        <begin position="153"/>
        <end position="172"/>
    </location>
</feature>
<feature type="domain" description="RWP-RK" evidence="8">
    <location>
        <begin position="94"/>
        <end position="176"/>
    </location>
</feature>
<dbReference type="PANTHER" id="PTHR46373:SF2">
    <property type="entry name" value="RWP-RK DOMAIN-CONTAINING PROTEIN"/>
    <property type="match status" value="1"/>
</dbReference>
<evidence type="ECO:0000256" key="2">
    <source>
        <dbReference type="ARBA" id="ARBA00023015"/>
    </source>
</evidence>
<feature type="region of interest" description="Disordered" evidence="7">
    <location>
        <begin position="146"/>
        <end position="172"/>
    </location>
</feature>
<dbReference type="AlphaFoldDB" id="A0A835FTE3"/>
<keyword evidence="2" id="KW-0805">Transcription regulation</keyword>
<evidence type="ECO:0000259" key="8">
    <source>
        <dbReference type="PROSITE" id="PS51519"/>
    </source>
</evidence>
<comment type="caution">
    <text evidence="9">The sequence shown here is derived from an EMBL/GenBank/DDBJ whole genome shotgun (WGS) entry which is preliminary data.</text>
</comment>
<evidence type="ECO:0000313" key="9">
    <source>
        <dbReference type="EMBL" id="KAF8775545.1"/>
    </source>
</evidence>
<evidence type="ECO:0000256" key="4">
    <source>
        <dbReference type="ARBA" id="ARBA00023125"/>
    </source>
</evidence>
<proteinExistence type="predicted"/>
<evidence type="ECO:0000256" key="7">
    <source>
        <dbReference type="SAM" id="MobiDB-lite"/>
    </source>
</evidence>
<keyword evidence="4" id="KW-0238">DNA-binding</keyword>
<evidence type="ECO:0000256" key="3">
    <source>
        <dbReference type="ARBA" id="ARBA00023054"/>
    </source>
</evidence>
<dbReference type="PANTHER" id="PTHR46373">
    <property type="entry name" value="PROTEIN RKD4"/>
    <property type="match status" value="1"/>
</dbReference>